<proteinExistence type="predicted"/>
<feature type="region of interest" description="Disordered" evidence="1">
    <location>
        <begin position="1"/>
        <end position="20"/>
    </location>
</feature>
<keyword evidence="3" id="KW-1185">Reference proteome</keyword>
<dbReference type="EMBL" id="CP104562">
    <property type="protein sequence ID" value="UXH77291.1"/>
    <property type="molecule type" value="Genomic_DNA"/>
</dbReference>
<sequence>MRTTPGQSVEVEGLRTPMKSKQSLAPPGFFIGLGMKQNACFSLVHSSNVDNVVNTPNQWDAAATDRTFVSFRQLALKNLDNFASVTLTAPNWIGNFPTRTTQVLNQISWKVI</sequence>
<dbReference type="RefSeq" id="WP_261757033.1">
    <property type="nucleotide sequence ID" value="NZ_CP104562.2"/>
</dbReference>
<evidence type="ECO:0000313" key="3">
    <source>
        <dbReference type="Proteomes" id="UP001064933"/>
    </source>
</evidence>
<name>A0ABY6AVT7_9BURK</name>
<protein>
    <submittedName>
        <fullName evidence="2">Uncharacterized protein</fullName>
    </submittedName>
</protein>
<accession>A0ABY6AVT7</accession>
<gene>
    <name evidence="2" type="ORF">N4261_20105</name>
</gene>
<dbReference type="Proteomes" id="UP001064933">
    <property type="component" value="Chromosome"/>
</dbReference>
<evidence type="ECO:0000256" key="1">
    <source>
        <dbReference type="SAM" id="MobiDB-lite"/>
    </source>
</evidence>
<organism evidence="2 3">
    <name type="scientific">Roseateles amylovorans</name>
    <dbReference type="NCBI Taxonomy" id="2978473"/>
    <lineage>
        <taxon>Bacteria</taxon>
        <taxon>Pseudomonadati</taxon>
        <taxon>Pseudomonadota</taxon>
        <taxon>Betaproteobacteria</taxon>
        <taxon>Burkholderiales</taxon>
        <taxon>Sphaerotilaceae</taxon>
        <taxon>Roseateles</taxon>
    </lineage>
</organism>
<evidence type="ECO:0000313" key="2">
    <source>
        <dbReference type="EMBL" id="UXH77291.1"/>
    </source>
</evidence>
<reference evidence="2" key="1">
    <citation type="submission" date="2022-10" db="EMBL/GenBank/DDBJ databases">
        <title>Characterization and whole genome sequencing of a new Roseateles species, isolated from fresh water.</title>
        <authorList>
            <person name="Guliayeva D.Y."/>
            <person name="Akhremchuk A.E."/>
            <person name="Sikolenko M.A."/>
            <person name="Valentovich L.N."/>
            <person name="Sidarenka A.V."/>
        </authorList>
    </citation>
    <scope>NUCLEOTIDE SEQUENCE</scope>
    <source>
        <strain evidence="2">BIM B-1768</strain>
    </source>
</reference>